<comment type="function">
    <text evidence="1">Required for nicotinamide riboside transport across the inner membrane.</text>
</comment>
<keyword evidence="8 10" id="KW-1133">Transmembrane helix</keyword>
<gene>
    <name evidence="11" type="primary">pnuT</name>
    <name evidence="11" type="ORF">GCM10007852_15500</name>
</gene>
<accession>A0AA37SX09</accession>
<evidence type="ECO:0000256" key="3">
    <source>
        <dbReference type="ARBA" id="ARBA00006669"/>
    </source>
</evidence>
<dbReference type="InterPro" id="IPR006419">
    <property type="entry name" value="NMN_transpt_PnuC"/>
</dbReference>
<dbReference type="NCBIfam" id="TIGR01528">
    <property type="entry name" value="NMN_trans_PnuC"/>
    <property type="match status" value="1"/>
</dbReference>
<proteinExistence type="inferred from homology"/>
<evidence type="ECO:0000256" key="4">
    <source>
        <dbReference type="ARBA" id="ARBA00017522"/>
    </source>
</evidence>
<dbReference type="PANTHER" id="PTHR36122">
    <property type="entry name" value="NICOTINAMIDE RIBOSIDE TRANSPORTER PNUC"/>
    <property type="match status" value="1"/>
</dbReference>
<dbReference type="Pfam" id="PF04973">
    <property type="entry name" value="NMN_transporter"/>
    <property type="match status" value="1"/>
</dbReference>
<feature type="transmembrane region" description="Helical" evidence="10">
    <location>
        <begin position="101"/>
        <end position="121"/>
    </location>
</feature>
<protein>
    <recommendedName>
        <fullName evidence="4">Nicotinamide riboside transporter PnuC</fullName>
    </recommendedName>
</protein>
<reference evidence="11" key="1">
    <citation type="journal article" date="2014" name="Int. J. Syst. Evol. Microbiol.">
        <title>Complete genome sequence of Corynebacterium casei LMG S-19264T (=DSM 44701T), isolated from a smear-ripened cheese.</title>
        <authorList>
            <consortium name="US DOE Joint Genome Institute (JGI-PGF)"/>
            <person name="Walter F."/>
            <person name="Albersmeier A."/>
            <person name="Kalinowski J."/>
            <person name="Ruckert C."/>
        </authorList>
    </citation>
    <scope>NUCLEOTIDE SEQUENCE</scope>
    <source>
        <strain evidence="11">NBRC 110023</strain>
    </source>
</reference>
<dbReference type="EMBL" id="BSOT01000005">
    <property type="protein sequence ID" value="GLR70642.1"/>
    <property type="molecule type" value="Genomic_DNA"/>
</dbReference>
<evidence type="ECO:0000313" key="11">
    <source>
        <dbReference type="EMBL" id="GLR70642.1"/>
    </source>
</evidence>
<evidence type="ECO:0000256" key="5">
    <source>
        <dbReference type="ARBA" id="ARBA00022448"/>
    </source>
</evidence>
<keyword evidence="6" id="KW-1003">Cell membrane</keyword>
<feature type="transmembrane region" description="Helical" evidence="10">
    <location>
        <begin position="127"/>
        <end position="145"/>
    </location>
</feature>
<dbReference type="GO" id="GO:0005886">
    <property type="term" value="C:plasma membrane"/>
    <property type="evidence" value="ECO:0007669"/>
    <property type="project" value="UniProtKB-SubCell"/>
</dbReference>
<comment type="similarity">
    <text evidence="3">Belongs to the nicotinamide ribonucleoside (NR) uptake permease (TC 4.B.1) family.</text>
</comment>
<dbReference type="PANTHER" id="PTHR36122:SF2">
    <property type="entry name" value="NICOTINAMIDE RIBOSIDE TRANSPORTER PNUC"/>
    <property type="match status" value="1"/>
</dbReference>
<evidence type="ECO:0000256" key="1">
    <source>
        <dbReference type="ARBA" id="ARBA00002672"/>
    </source>
</evidence>
<feature type="transmembrane region" description="Helical" evidence="10">
    <location>
        <begin position="39"/>
        <end position="56"/>
    </location>
</feature>
<feature type="transmembrane region" description="Helical" evidence="10">
    <location>
        <begin position="62"/>
        <end position="81"/>
    </location>
</feature>
<reference evidence="11" key="2">
    <citation type="submission" date="2023-01" db="EMBL/GenBank/DDBJ databases">
        <title>Draft genome sequence of Agaribacter marinus strain NBRC 110023.</title>
        <authorList>
            <person name="Sun Q."/>
            <person name="Mori K."/>
        </authorList>
    </citation>
    <scope>NUCLEOTIDE SEQUENCE</scope>
    <source>
        <strain evidence="11">NBRC 110023</strain>
    </source>
</reference>
<keyword evidence="7 10" id="KW-0812">Transmembrane</keyword>
<dbReference type="Proteomes" id="UP001156601">
    <property type="component" value="Unassembled WGS sequence"/>
</dbReference>
<feature type="transmembrane region" description="Helical" evidence="10">
    <location>
        <begin position="173"/>
        <end position="190"/>
    </location>
</feature>
<comment type="caution">
    <text evidence="11">The sequence shown here is derived from an EMBL/GenBank/DDBJ whole genome shotgun (WGS) entry which is preliminary data.</text>
</comment>
<keyword evidence="12" id="KW-1185">Reference proteome</keyword>
<name>A0AA37SX09_9ALTE</name>
<evidence type="ECO:0000256" key="8">
    <source>
        <dbReference type="ARBA" id="ARBA00022989"/>
    </source>
</evidence>
<feature type="transmembrane region" description="Helical" evidence="10">
    <location>
        <begin position="12"/>
        <end position="32"/>
    </location>
</feature>
<dbReference type="AlphaFoldDB" id="A0AA37SX09"/>
<dbReference type="RefSeq" id="WP_284216930.1">
    <property type="nucleotide sequence ID" value="NZ_BSOT01000005.1"/>
</dbReference>
<evidence type="ECO:0000313" key="12">
    <source>
        <dbReference type="Proteomes" id="UP001156601"/>
    </source>
</evidence>
<keyword evidence="5" id="KW-0813">Transport</keyword>
<evidence type="ECO:0000256" key="7">
    <source>
        <dbReference type="ARBA" id="ARBA00022692"/>
    </source>
</evidence>
<evidence type="ECO:0000256" key="9">
    <source>
        <dbReference type="ARBA" id="ARBA00023136"/>
    </source>
</evidence>
<dbReference type="GO" id="GO:0034257">
    <property type="term" value="F:nicotinamide riboside transmembrane transporter activity"/>
    <property type="evidence" value="ECO:0007669"/>
    <property type="project" value="InterPro"/>
</dbReference>
<comment type="subcellular location">
    <subcellularLocation>
        <location evidence="2">Cell membrane</location>
        <topology evidence="2">Multi-pass membrane protein</topology>
    </subcellularLocation>
</comment>
<evidence type="ECO:0000256" key="6">
    <source>
        <dbReference type="ARBA" id="ARBA00022475"/>
    </source>
</evidence>
<keyword evidence="9 10" id="KW-0472">Membrane</keyword>
<evidence type="ECO:0000256" key="10">
    <source>
        <dbReference type="SAM" id="Phobius"/>
    </source>
</evidence>
<evidence type="ECO:0000256" key="2">
    <source>
        <dbReference type="ARBA" id="ARBA00004651"/>
    </source>
</evidence>
<organism evidence="11 12">
    <name type="scientific">Agaribacter marinus</name>
    <dbReference type="NCBI Taxonomy" id="1431249"/>
    <lineage>
        <taxon>Bacteria</taxon>
        <taxon>Pseudomonadati</taxon>
        <taxon>Pseudomonadota</taxon>
        <taxon>Gammaproteobacteria</taxon>
        <taxon>Alteromonadales</taxon>
        <taxon>Alteromonadaceae</taxon>
        <taxon>Agaribacter</taxon>
    </lineage>
</organism>
<sequence>MNEVWQATVTQWQAQSILEVLAVVLAIAYVWLATEESIWCWPAALVSTCLFTYIFWDVSLVFQVLLNVYYAVMAIVGWLTWRRASTENTLRVSTMPLQYHLIYIFSGIAISALIYQFAAHWLSYEQLLLDASITVFSLLTTVLTVRKKRASWMYWTIINIATIYLVLSTDLYLTAILMVIYVVIAIKGYWQWSLSMQAAESAGDSAY</sequence>